<dbReference type="InterPro" id="IPR033580">
    <property type="entry name" value="Nurim-like"/>
</dbReference>
<feature type="transmembrane region" description="Helical" evidence="6">
    <location>
        <begin position="153"/>
        <end position="172"/>
    </location>
</feature>
<dbReference type="Proteomes" id="UP000316649">
    <property type="component" value="Unassembled WGS sequence"/>
</dbReference>
<keyword evidence="8" id="KW-1185">Reference proteome</keyword>
<evidence type="ECO:0000256" key="5">
    <source>
        <dbReference type="ARBA" id="ARBA00023136"/>
    </source>
</evidence>
<evidence type="ECO:0000256" key="2">
    <source>
        <dbReference type="ARBA" id="ARBA00010631"/>
    </source>
</evidence>
<dbReference type="Gene3D" id="1.20.120.1630">
    <property type="match status" value="1"/>
</dbReference>
<evidence type="ECO:0000313" key="7">
    <source>
        <dbReference type="EMBL" id="TVO76677.1"/>
    </source>
</evidence>
<evidence type="ECO:0000313" key="8">
    <source>
        <dbReference type="Proteomes" id="UP000316649"/>
    </source>
</evidence>
<accession>A0A558DSU5</accession>
<evidence type="ECO:0000256" key="3">
    <source>
        <dbReference type="ARBA" id="ARBA00022692"/>
    </source>
</evidence>
<gene>
    <name evidence="7" type="ORF">FHP88_04430</name>
</gene>
<protein>
    <recommendedName>
        <fullName evidence="9">Methanethiol S-methyltransferase</fullName>
    </recommendedName>
</protein>
<dbReference type="EMBL" id="VMNH01000005">
    <property type="protein sequence ID" value="TVO76677.1"/>
    <property type="molecule type" value="Genomic_DNA"/>
</dbReference>
<dbReference type="RefSeq" id="WP_144357807.1">
    <property type="nucleotide sequence ID" value="NZ_VMNH01000005.1"/>
</dbReference>
<evidence type="ECO:0008006" key="9">
    <source>
        <dbReference type="Google" id="ProtNLM"/>
    </source>
</evidence>
<keyword evidence="5 6" id="KW-0472">Membrane</keyword>
<proteinExistence type="inferred from homology"/>
<keyword evidence="4 6" id="KW-1133">Transmembrane helix</keyword>
<evidence type="ECO:0000256" key="4">
    <source>
        <dbReference type="ARBA" id="ARBA00022989"/>
    </source>
</evidence>
<dbReference type="PANTHER" id="PTHR31040">
    <property type="entry name" value="NURIM"/>
    <property type="match status" value="1"/>
</dbReference>
<name>A0A558DSU5_9GAMM</name>
<feature type="transmembrane region" description="Helical" evidence="6">
    <location>
        <begin position="47"/>
        <end position="66"/>
    </location>
</feature>
<dbReference type="PANTHER" id="PTHR31040:SF1">
    <property type="entry name" value="NURIM"/>
    <property type="match status" value="1"/>
</dbReference>
<dbReference type="AlphaFoldDB" id="A0A558DSU5"/>
<organism evidence="7 8">
    <name type="scientific">Sedimenticola selenatireducens</name>
    <dbReference type="NCBI Taxonomy" id="191960"/>
    <lineage>
        <taxon>Bacteria</taxon>
        <taxon>Pseudomonadati</taxon>
        <taxon>Pseudomonadota</taxon>
        <taxon>Gammaproteobacteria</taxon>
        <taxon>Chromatiales</taxon>
        <taxon>Sedimenticolaceae</taxon>
        <taxon>Sedimenticola</taxon>
    </lineage>
</organism>
<comment type="similarity">
    <text evidence="2">Belongs to the nurim family.</text>
</comment>
<dbReference type="GO" id="GO:0016020">
    <property type="term" value="C:membrane"/>
    <property type="evidence" value="ECO:0007669"/>
    <property type="project" value="UniProtKB-SubCell"/>
</dbReference>
<comment type="caution">
    <text evidence="7">The sequence shown here is derived from an EMBL/GenBank/DDBJ whole genome shotgun (WGS) entry which is preliminary data.</text>
</comment>
<keyword evidence="3 6" id="KW-0812">Transmembrane</keyword>
<sequence>MELSVVQIVAVCGTWILYGLLHSLVASLKFKHWVANHWPQYMPLYRLMFNLLAGIALLPPLLLIYLWRGPYLWQWSGIGWFIANGLALLALAGFAWSLRYYDGSEFLGLRQWRERARQVEDQERFYISPLHRFVRHPWYCLGLVIIWTRDMDAVFLISSLMMTGYFVVGLRLEERKLMVFHGDRYRTYRDRVPALFPLPWRYLRKSEAEALMRESSE</sequence>
<comment type="subcellular location">
    <subcellularLocation>
        <location evidence="1">Membrane</location>
        <topology evidence="1">Multi-pass membrane protein</topology>
    </subcellularLocation>
</comment>
<feature type="transmembrane region" description="Helical" evidence="6">
    <location>
        <begin position="6"/>
        <end position="26"/>
    </location>
</feature>
<reference evidence="7 8" key="1">
    <citation type="submission" date="2019-07" db="EMBL/GenBank/DDBJ databases">
        <title>The pathways for chlorine oxyanion respiration interact through the shared metabolite chlorate.</title>
        <authorList>
            <person name="Barnum T.P."/>
            <person name="Cheng Y."/>
            <person name="Hill K.A."/>
            <person name="Lucas L.N."/>
            <person name="Carlson H.K."/>
            <person name="Coates J.D."/>
        </authorList>
    </citation>
    <scope>NUCLEOTIDE SEQUENCE [LARGE SCALE GENOMIC DNA]</scope>
    <source>
        <strain evidence="7 8">BK-1</strain>
    </source>
</reference>
<evidence type="ECO:0000256" key="6">
    <source>
        <dbReference type="SAM" id="Phobius"/>
    </source>
</evidence>
<evidence type="ECO:0000256" key="1">
    <source>
        <dbReference type="ARBA" id="ARBA00004141"/>
    </source>
</evidence>
<feature type="transmembrane region" description="Helical" evidence="6">
    <location>
        <begin position="78"/>
        <end position="101"/>
    </location>
</feature>
<dbReference type="OrthoDB" id="9789029at2"/>